<accession>A0AAI8GTZ9</accession>
<evidence type="ECO:0000259" key="1">
    <source>
        <dbReference type="Pfam" id="PF12146"/>
    </source>
</evidence>
<dbReference type="Pfam" id="PF12146">
    <property type="entry name" value="Hydrolase_4"/>
    <property type="match status" value="1"/>
</dbReference>
<proteinExistence type="predicted"/>
<dbReference type="InterPro" id="IPR029058">
    <property type="entry name" value="AB_hydrolase_fold"/>
</dbReference>
<organism evidence="2 3">
    <name type="scientific">Mammaliicoccus sciuri</name>
    <name type="common">Staphylococcus sciuri</name>
    <dbReference type="NCBI Taxonomy" id="1296"/>
    <lineage>
        <taxon>Bacteria</taxon>
        <taxon>Bacillati</taxon>
        <taxon>Bacillota</taxon>
        <taxon>Bacilli</taxon>
        <taxon>Bacillales</taxon>
        <taxon>Staphylococcaceae</taxon>
        <taxon>Mammaliicoccus</taxon>
    </lineage>
</organism>
<dbReference type="Proteomes" id="UP000197058">
    <property type="component" value="Chromosome"/>
</dbReference>
<gene>
    <name evidence="2" type="ORF">CEP64_06835</name>
</gene>
<evidence type="ECO:0000313" key="3">
    <source>
        <dbReference type="Proteomes" id="UP000197058"/>
    </source>
</evidence>
<dbReference type="Gene3D" id="3.40.50.1820">
    <property type="entry name" value="alpha/beta hydrolase"/>
    <property type="match status" value="1"/>
</dbReference>
<dbReference type="InterPro" id="IPR051044">
    <property type="entry name" value="MAG_DAG_Lipase"/>
</dbReference>
<sequence length="317" mass="36877">MSLRRFNHRITLSTEQTLEVTIDKTDEKPFGIIHILHGVAEHKDRYDAVAEYLCKRGYHVLRHNHRGHGMNIEASSRGHFNALQDLVDDVKEVRDTFKNELNPELPFILLGHSMGSLVARQYVHDYPNDVDALILSGTVVYPKIQGNLNLYTLKFVNLFLGSRTKSKFINNIAFKTMNRQHKDLNKDHKWLSQSDENREQYEKDMYSGFPISHKVLLETVKAAVQTKKISYIKKQNINMPILLVSGKEDHFGGFGNGIKQLASIYKRSGVKHVTVQLYKNKRHEVLFETNRYAVYEHLYNWLTIQIKQLEKEEISNE</sequence>
<dbReference type="KEGG" id="sscu:CEP64_06835"/>
<dbReference type="EMBL" id="CP022046">
    <property type="protein sequence ID" value="ASE34304.1"/>
    <property type="molecule type" value="Genomic_DNA"/>
</dbReference>
<protein>
    <submittedName>
        <fullName evidence="2">Lysophospholipase</fullName>
    </submittedName>
</protein>
<evidence type="ECO:0000313" key="2">
    <source>
        <dbReference type="EMBL" id="ASE34304.1"/>
    </source>
</evidence>
<dbReference type="AlphaFoldDB" id="A0AAI8GTZ9"/>
<feature type="domain" description="Serine aminopeptidase S33" evidence="1">
    <location>
        <begin position="28"/>
        <end position="290"/>
    </location>
</feature>
<dbReference type="PANTHER" id="PTHR11614">
    <property type="entry name" value="PHOSPHOLIPASE-RELATED"/>
    <property type="match status" value="1"/>
</dbReference>
<dbReference type="SUPFAM" id="SSF53474">
    <property type="entry name" value="alpha/beta-Hydrolases"/>
    <property type="match status" value="1"/>
</dbReference>
<reference evidence="3" key="1">
    <citation type="submission" date="2017-06" db="EMBL/GenBank/DDBJ databases">
        <title>FDA dAtabase for Regulatory Grade micrObial Sequences (FDA-ARGOS): Supporting development and validation of Infectious Disease Dx tests.</title>
        <authorList>
            <person name="Goldberg B."/>
            <person name="Campos J."/>
            <person name="Tallon L."/>
            <person name="Sadzewicz L."/>
            <person name="Sengamalay N."/>
            <person name="Ott S."/>
            <person name="Godinez A."/>
            <person name="Nagaraj S."/>
            <person name="Vavikolanu K."/>
            <person name="Nadendla S."/>
            <person name="George J."/>
            <person name="Geyer C."/>
            <person name="Sichtig H."/>
        </authorList>
    </citation>
    <scope>NUCLEOTIDE SEQUENCE [LARGE SCALE GENOMIC DNA]</scope>
    <source>
        <strain evidence="3">FDAARGOS_285</strain>
    </source>
</reference>
<dbReference type="InterPro" id="IPR022742">
    <property type="entry name" value="Hydrolase_4"/>
</dbReference>
<name>A0AAI8GTZ9_MAMSC</name>